<evidence type="ECO:0000256" key="1">
    <source>
        <dbReference type="ARBA" id="ARBA00004418"/>
    </source>
</evidence>
<comment type="subcellular location">
    <subcellularLocation>
        <location evidence="1">Periplasm</location>
    </subcellularLocation>
</comment>
<sequence length="397" mass="43435">MTDLLSRTVSAAARRQAHRLACTAAIAALFSAGPGMAEMMTELGEPEAAVSIVAWPGYIERGETDAAYDWVSAFEKETGCMVSVKTANTSDEMVALMNEGGFDLVTASGDASLRLVAGKRVQEVNPELIPSWSSLDERLKDAPWHTVEGRHYGVPYQWGPNVLMYNTEVFPEAPTSWNVVFEPMDLPDGKPNEGRVQAYDGPIHIADAANYLMAHKPELGITSPYALTEDQYQAALELLRTQRTLVSRYWHDAFIQMDDFKNEGVVASGSWPFQVNLLKADGQPVASTIPEEGATGWADTTMLHAEAEHPVCAYKWMEHSLAPKVQGDLAAWFGSNPVVPAACEGNDLLGPEGCSTNGFDDFERIRFWQTPVSSCAAGECVPYYRWVSDYIGVIGGR</sequence>
<protein>
    <submittedName>
        <fullName evidence="6">ABC transporter substrate-binding protein</fullName>
    </submittedName>
</protein>
<dbReference type="PRINTS" id="PR00909">
    <property type="entry name" value="SPERMDNBNDNG"/>
</dbReference>
<dbReference type="AlphaFoldDB" id="A0A5B8FIL4"/>
<dbReference type="CDD" id="cd13588">
    <property type="entry name" value="PBP2_polyamine_1"/>
    <property type="match status" value="1"/>
</dbReference>
<evidence type="ECO:0000256" key="5">
    <source>
        <dbReference type="SAM" id="SignalP"/>
    </source>
</evidence>
<gene>
    <name evidence="6" type="ORF">FDP22_17310</name>
</gene>
<dbReference type="GO" id="GO:0015846">
    <property type="term" value="P:polyamine transport"/>
    <property type="evidence" value="ECO:0007669"/>
    <property type="project" value="InterPro"/>
</dbReference>
<feature type="chain" id="PRO_5022736804" evidence="5">
    <location>
        <begin position="38"/>
        <end position="397"/>
    </location>
</feature>
<organism evidence="6 7">
    <name type="scientific">Paroceanicella profunda</name>
    <dbReference type="NCBI Taxonomy" id="2579971"/>
    <lineage>
        <taxon>Bacteria</taxon>
        <taxon>Pseudomonadati</taxon>
        <taxon>Pseudomonadota</taxon>
        <taxon>Alphaproteobacteria</taxon>
        <taxon>Rhodobacterales</taxon>
        <taxon>Paracoccaceae</taxon>
        <taxon>Paroceanicella</taxon>
    </lineage>
</organism>
<dbReference type="OrthoDB" id="9813777at2"/>
<dbReference type="InterPro" id="IPR001188">
    <property type="entry name" value="Sperm_putr-bd"/>
</dbReference>
<keyword evidence="7" id="KW-1185">Reference proteome</keyword>
<dbReference type="PANTHER" id="PTHR30222:SF18">
    <property type="entry name" value="BIFUNCTIONAL POLYHYDROXYBUTYRATE SYNTHASE _ ABC TRANSPORTER PERIPLASMIC BINDING PROTEIN-RELATED"/>
    <property type="match status" value="1"/>
</dbReference>
<name>A0A5B8FIL4_9RHOB</name>
<keyword evidence="3 5" id="KW-0732">Signal</keyword>
<evidence type="ECO:0000256" key="3">
    <source>
        <dbReference type="ARBA" id="ARBA00022729"/>
    </source>
</evidence>
<proteinExistence type="predicted"/>
<evidence type="ECO:0000256" key="2">
    <source>
        <dbReference type="ARBA" id="ARBA00022448"/>
    </source>
</evidence>
<dbReference type="Pfam" id="PF13416">
    <property type="entry name" value="SBP_bac_8"/>
    <property type="match status" value="1"/>
</dbReference>
<feature type="signal peptide" evidence="5">
    <location>
        <begin position="1"/>
        <end position="37"/>
    </location>
</feature>
<dbReference type="KEGG" id="ppru:FDP22_17310"/>
<dbReference type="PANTHER" id="PTHR30222">
    <property type="entry name" value="SPERMIDINE/PUTRESCINE-BINDING PERIPLASMIC PROTEIN"/>
    <property type="match status" value="1"/>
</dbReference>
<dbReference type="GO" id="GO:0042597">
    <property type="term" value="C:periplasmic space"/>
    <property type="evidence" value="ECO:0007669"/>
    <property type="project" value="UniProtKB-SubCell"/>
</dbReference>
<keyword evidence="4" id="KW-0574">Periplasm</keyword>
<dbReference type="SUPFAM" id="SSF53850">
    <property type="entry name" value="Periplasmic binding protein-like II"/>
    <property type="match status" value="1"/>
</dbReference>
<keyword evidence="2" id="KW-0813">Transport</keyword>
<evidence type="ECO:0000256" key="4">
    <source>
        <dbReference type="ARBA" id="ARBA00022764"/>
    </source>
</evidence>
<accession>A0A5B8FIL4</accession>
<evidence type="ECO:0000313" key="7">
    <source>
        <dbReference type="Proteomes" id="UP000305888"/>
    </source>
</evidence>
<dbReference type="EMBL" id="CP040818">
    <property type="protein sequence ID" value="QDL93387.1"/>
    <property type="molecule type" value="Genomic_DNA"/>
</dbReference>
<dbReference type="RefSeq" id="WP_138575975.1">
    <property type="nucleotide sequence ID" value="NZ_CP040818.1"/>
</dbReference>
<dbReference type="Proteomes" id="UP000305888">
    <property type="component" value="Chromosome"/>
</dbReference>
<dbReference type="Gene3D" id="3.40.190.10">
    <property type="entry name" value="Periplasmic binding protein-like II"/>
    <property type="match status" value="2"/>
</dbReference>
<reference evidence="6 7" key="1">
    <citation type="submission" date="2019-06" db="EMBL/GenBank/DDBJ databases">
        <title>Genome sequence of Rhodobacteraceae bacterium D4M1.</title>
        <authorList>
            <person name="Cao J."/>
        </authorList>
    </citation>
    <scope>NUCLEOTIDE SEQUENCE [LARGE SCALE GENOMIC DNA]</scope>
    <source>
        <strain evidence="6 7">D4M1</strain>
    </source>
</reference>
<evidence type="ECO:0000313" key="6">
    <source>
        <dbReference type="EMBL" id="QDL93387.1"/>
    </source>
</evidence>
<dbReference type="InterPro" id="IPR006059">
    <property type="entry name" value="SBP"/>
</dbReference>
<dbReference type="GO" id="GO:0019808">
    <property type="term" value="F:polyamine binding"/>
    <property type="evidence" value="ECO:0007669"/>
    <property type="project" value="InterPro"/>
</dbReference>